<dbReference type="Proteomes" id="UP001165378">
    <property type="component" value="Unassembled WGS sequence"/>
</dbReference>
<accession>A0AA41Q767</accession>
<evidence type="ECO:0000256" key="1">
    <source>
        <dbReference type="ARBA" id="ARBA00022448"/>
    </source>
</evidence>
<keyword evidence="1" id="KW-0813">Transport</keyword>
<dbReference type="InterPro" id="IPR027417">
    <property type="entry name" value="P-loop_NTPase"/>
</dbReference>
<proteinExistence type="predicted"/>
<dbReference type="GO" id="GO:0022857">
    <property type="term" value="F:transmembrane transporter activity"/>
    <property type="evidence" value="ECO:0007669"/>
    <property type="project" value="TreeGrafter"/>
</dbReference>
<evidence type="ECO:0000256" key="2">
    <source>
        <dbReference type="ARBA" id="ARBA00022741"/>
    </source>
</evidence>
<evidence type="ECO:0000259" key="4">
    <source>
        <dbReference type="PROSITE" id="PS50893"/>
    </source>
</evidence>
<dbReference type="GO" id="GO:0016887">
    <property type="term" value="F:ATP hydrolysis activity"/>
    <property type="evidence" value="ECO:0007669"/>
    <property type="project" value="InterPro"/>
</dbReference>
<dbReference type="Gene3D" id="3.40.50.300">
    <property type="entry name" value="P-loop containing nucleotide triphosphate hydrolases"/>
    <property type="match status" value="1"/>
</dbReference>
<dbReference type="RefSeq" id="WP_235057639.1">
    <property type="nucleotide sequence ID" value="NZ_JAKFHA010000040.1"/>
</dbReference>
<dbReference type="EMBL" id="JAKFHA010000040">
    <property type="protein sequence ID" value="MCF2532864.1"/>
    <property type="molecule type" value="Genomic_DNA"/>
</dbReference>
<dbReference type="GO" id="GO:0005524">
    <property type="term" value="F:ATP binding"/>
    <property type="evidence" value="ECO:0007669"/>
    <property type="project" value="UniProtKB-KW"/>
</dbReference>
<dbReference type="GO" id="GO:0098796">
    <property type="term" value="C:membrane protein complex"/>
    <property type="evidence" value="ECO:0007669"/>
    <property type="project" value="UniProtKB-ARBA"/>
</dbReference>
<dbReference type="CDD" id="cd03255">
    <property type="entry name" value="ABC_MJ0796_LolCDE_FtsE"/>
    <property type="match status" value="1"/>
</dbReference>
<dbReference type="PANTHER" id="PTHR24220:SF685">
    <property type="entry name" value="ABC TRANSPORTER RELATED"/>
    <property type="match status" value="1"/>
</dbReference>
<evidence type="ECO:0000313" key="6">
    <source>
        <dbReference type="Proteomes" id="UP001165378"/>
    </source>
</evidence>
<dbReference type="SMART" id="SM00382">
    <property type="entry name" value="AAA"/>
    <property type="match status" value="1"/>
</dbReference>
<dbReference type="AlphaFoldDB" id="A0AA41Q767"/>
<evidence type="ECO:0000256" key="3">
    <source>
        <dbReference type="ARBA" id="ARBA00022840"/>
    </source>
</evidence>
<dbReference type="Pfam" id="PF00005">
    <property type="entry name" value="ABC_tran"/>
    <property type="match status" value="1"/>
</dbReference>
<keyword evidence="3 5" id="KW-0067">ATP-binding</keyword>
<organism evidence="5 6">
    <name type="scientific">Yinghuangia soli</name>
    <dbReference type="NCBI Taxonomy" id="2908204"/>
    <lineage>
        <taxon>Bacteria</taxon>
        <taxon>Bacillati</taxon>
        <taxon>Actinomycetota</taxon>
        <taxon>Actinomycetes</taxon>
        <taxon>Kitasatosporales</taxon>
        <taxon>Streptomycetaceae</taxon>
        <taxon>Yinghuangia</taxon>
    </lineage>
</organism>
<evidence type="ECO:0000313" key="5">
    <source>
        <dbReference type="EMBL" id="MCF2532864.1"/>
    </source>
</evidence>
<feature type="domain" description="ABC transporter" evidence="4">
    <location>
        <begin position="20"/>
        <end position="257"/>
    </location>
</feature>
<dbReference type="InterPro" id="IPR017911">
    <property type="entry name" value="MacB-like_ATP-bd"/>
</dbReference>
<keyword evidence="6" id="KW-1185">Reference proteome</keyword>
<dbReference type="GO" id="GO:0005886">
    <property type="term" value="C:plasma membrane"/>
    <property type="evidence" value="ECO:0007669"/>
    <property type="project" value="TreeGrafter"/>
</dbReference>
<reference evidence="5" key="1">
    <citation type="submission" date="2022-01" db="EMBL/GenBank/DDBJ databases">
        <title>Genome-Based Taxonomic Classification of the Phylum Actinobacteria.</title>
        <authorList>
            <person name="Gao Y."/>
        </authorList>
    </citation>
    <scope>NUCLEOTIDE SEQUENCE</scope>
    <source>
        <strain evidence="5">KLBMP 8922</strain>
    </source>
</reference>
<dbReference type="InterPro" id="IPR015854">
    <property type="entry name" value="ABC_transpr_LolD-like"/>
</dbReference>
<dbReference type="PROSITE" id="PS50893">
    <property type="entry name" value="ABC_TRANSPORTER_2"/>
    <property type="match status" value="1"/>
</dbReference>
<dbReference type="PROSITE" id="PS00211">
    <property type="entry name" value="ABC_TRANSPORTER_1"/>
    <property type="match status" value="1"/>
</dbReference>
<protein>
    <submittedName>
        <fullName evidence="5">ABC transporter ATP-binding protein</fullName>
    </submittedName>
</protein>
<gene>
    <name evidence="5" type="ORF">LZ495_37420</name>
</gene>
<dbReference type="SUPFAM" id="SSF52540">
    <property type="entry name" value="P-loop containing nucleoside triphosphate hydrolases"/>
    <property type="match status" value="1"/>
</dbReference>
<dbReference type="PANTHER" id="PTHR24220">
    <property type="entry name" value="IMPORT ATP-BINDING PROTEIN"/>
    <property type="match status" value="1"/>
</dbReference>
<dbReference type="InterPro" id="IPR003593">
    <property type="entry name" value="AAA+_ATPase"/>
</dbReference>
<dbReference type="InterPro" id="IPR017871">
    <property type="entry name" value="ABC_transporter-like_CS"/>
</dbReference>
<dbReference type="FunFam" id="3.40.50.300:FF:000032">
    <property type="entry name" value="Export ABC transporter ATP-binding protein"/>
    <property type="match status" value="1"/>
</dbReference>
<comment type="caution">
    <text evidence="5">The sequence shown here is derived from an EMBL/GenBank/DDBJ whole genome shotgun (WGS) entry which is preliminary data.</text>
</comment>
<dbReference type="InterPro" id="IPR003439">
    <property type="entry name" value="ABC_transporter-like_ATP-bd"/>
</dbReference>
<sequence>MKKHKGGHPGNHAEHAEHAVTISGLSKSFGTDATRFWALANIDLTVAPRTFTAIMGPSGSGKTTLLNCLLGLDKPDTGAIRIGGTDITALDEAGLAEMRRSHVGVVFQSYNLIPSLSVADNISLPLRLAGRPIDMRRVRELADTVGVGATLDRRPAQLSGGQQQRVAFARALVTDPELIVADEPTGALDTASSDVVLGLLRSIVSDLGQRVLLVTHDPRAAAVADRVLFLRDGRWHGELRGAAEGRIAAALADLGRRS</sequence>
<name>A0AA41Q767_9ACTN</name>
<keyword evidence="2" id="KW-0547">Nucleotide-binding</keyword>